<comment type="caution">
    <text evidence="1">The sequence shown here is derived from an EMBL/GenBank/DDBJ whole genome shotgun (WGS) entry which is preliminary data.</text>
</comment>
<dbReference type="AlphaFoldDB" id="A0A811UDW9"/>
<protein>
    <submittedName>
        <fullName evidence="1">(Mediterranean fruit fly) hypothetical protein</fullName>
    </submittedName>
</protein>
<evidence type="ECO:0000313" key="1">
    <source>
        <dbReference type="EMBL" id="CAD6996226.1"/>
    </source>
</evidence>
<name>A0A811UDW9_CERCA</name>
<keyword evidence="2" id="KW-1185">Reference proteome</keyword>
<proteinExistence type="predicted"/>
<reference evidence="1" key="1">
    <citation type="submission" date="2020-11" db="EMBL/GenBank/DDBJ databases">
        <authorList>
            <person name="Whitehead M."/>
        </authorList>
    </citation>
    <scope>NUCLEOTIDE SEQUENCE</scope>
    <source>
        <strain evidence="1">EGII</strain>
    </source>
</reference>
<dbReference type="Proteomes" id="UP000606786">
    <property type="component" value="Unassembled WGS sequence"/>
</dbReference>
<evidence type="ECO:0000313" key="2">
    <source>
        <dbReference type="Proteomes" id="UP000606786"/>
    </source>
</evidence>
<organism evidence="1 2">
    <name type="scientific">Ceratitis capitata</name>
    <name type="common">Mediterranean fruit fly</name>
    <name type="synonym">Tephritis capitata</name>
    <dbReference type="NCBI Taxonomy" id="7213"/>
    <lineage>
        <taxon>Eukaryota</taxon>
        <taxon>Metazoa</taxon>
        <taxon>Ecdysozoa</taxon>
        <taxon>Arthropoda</taxon>
        <taxon>Hexapoda</taxon>
        <taxon>Insecta</taxon>
        <taxon>Pterygota</taxon>
        <taxon>Neoptera</taxon>
        <taxon>Endopterygota</taxon>
        <taxon>Diptera</taxon>
        <taxon>Brachycera</taxon>
        <taxon>Muscomorpha</taxon>
        <taxon>Tephritoidea</taxon>
        <taxon>Tephritidae</taxon>
        <taxon>Ceratitis</taxon>
        <taxon>Ceratitis</taxon>
    </lineage>
</organism>
<accession>A0A811UDW9</accession>
<gene>
    <name evidence="1" type="ORF">CCAP1982_LOCUS4913</name>
</gene>
<dbReference type="EMBL" id="CAJHJT010000001">
    <property type="protein sequence ID" value="CAD6996226.1"/>
    <property type="molecule type" value="Genomic_DNA"/>
</dbReference>
<sequence>MYVKHTFKRCQAINKFRRPLAQPNTREMMTKIRTHNLTNAQTPSNMHKYTANVNVRATKLTSVCLYEYDQEFLLYTQAMHERKSRFWPLVAAVALAKTFGYEKLTKSGN</sequence>